<comment type="subcellular location">
    <subcellularLocation>
        <location evidence="3">Cytoplasm</location>
    </subcellularLocation>
    <subcellularLocation>
        <location evidence="2">Nucleus</location>
    </subcellularLocation>
</comment>
<dbReference type="InParanoid" id="A0A674PH54"/>
<dbReference type="InterPro" id="IPR001841">
    <property type="entry name" value="Znf_RING"/>
</dbReference>
<dbReference type="GO" id="GO:0005634">
    <property type="term" value="C:nucleus"/>
    <property type="evidence" value="ECO:0007669"/>
    <property type="project" value="UniProtKB-SubCell"/>
</dbReference>
<dbReference type="SMART" id="SM00336">
    <property type="entry name" value="BBOX"/>
    <property type="match status" value="1"/>
</dbReference>
<dbReference type="SUPFAM" id="SSF57845">
    <property type="entry name" value="B-box zinc-binding domain"/>
    <property type="match status" value="1"/>
</dbReference>
<keyword evidence="6" id="KW-0808">Transferase</keyword>
<evidence type="ECO:0000256" key="13">
    <source>
        <dbReference type="ARBA" id="ARBA00023242"/>
    </source>
</evidence>
<dbReference type="Proteomes" id="UP000005226">
    <property type="component" value="Chromosome 22"/>
</dbReference>
<evidence type="ECO:0000256" key="12">
    <source>
        <dbReference type="ARBA" id="ARBA00023179"/>
    </source>
</evidence>
<comment type="function">
    <text evidence="1">May bind and stabilize microtubules during myotubes formation.</text>
</comment>
<dbReference type="InterPro" id="IPR017907">
    <property type="entry name" value="Znf_RING_CS"/>
</dbReference>
<dbReference type="AlphaFoldDB" id="A0A674PH54"/>
<dbReference type="FunFam" id="3.30.40.10:FF:000014">
    <property type="entry name" value="probable E3 ubiquitin-protein ligase MID2"/>
    <property type="match status" value="1"/>
</dbReference>
<evidence type="ECO:0000256" key="9">
    <source>
        <dbReference type="ARBA" id="ARBA00022771"/>
    </source>
</evidence>
<dbReference type="GO" id="GO:0016740">
    <property type="term" value="F:transferase activity"/>
    <property type="evidence" value="ECO:0007669"/>
    <property type="project" value="UniProtKB-KW"/>
</dbReference>
<keyword evidence="8" id="KW-0479">Metal-binding</keyword>
<name>A0A674PH54_TAKRU</name>
<reference evidence="17" key="2">
    <citation type="submission" date="2025-08" db="UniProtKB">
        <authorList>
            <consortium name="Ensembl"/>
        </authorList>
    </citation>
    <scope>IDENTIFICATION</scope>
</reference>
<dbReference type="PANTHER" id="PTHR24099:SF17">
    <property type="entry name" value="TRIPARTITE MOTIF CONTAINING 55"/>
    <property type="match status" value="1"/>
</dbReference>
<feature type="domain" description="B box-type" evidence="16">
    <location>
        <begin position="106"/>
        <end position="148"/>
    </location>
</feature>
<keyword evidence="11" id="KW-0175">Coiled coil</keyword>
<dbReference type="PROSITE" id="PS50089">
    <property type="entry name" value="ZF_RING_2"/>
    <property type="match status" value="1"/>
</dbReference>
<dbReference type="InterPro" id="IPR027370">
    <property type="entry name" value="Znf-RING_euk"/>
</dbReference>
<dbReference type="SUPFAM" id="SSF57850">
    <property type="entry name" value="RING/U-box"/>
    <property type="match status" value="1"/>
</dbReference>
<evidence type="ECO:0000256" key="7">
    <source>
        <dbReference type="ARBA" id="ARBA00022701"/>
    </source>
</evidence>
<dbReference type="PROSITE" id="PS00518">
    <property type="entry name" value="ZF_RING_1"/>
    <property type="match status" value="1"/>
</dbReference>
<keyword evidence="12" id="KW-0514">Muscle protein</keyword>
<dbReference type="InterPro" id="IPR000315">
    <property type="entry name" value="Znf_B-box"/>
</dbReference>
<evidence type="ECO:0000313" key="18">
    <source>
        <dbReference type="Proteomes" id="UP000005226"/>
    </source>
</evidence>
<dbReference type="PANTHER" id="PTHR24099">
    <property type="entry name" value="E3 UBIQUITIN-PROTEIN LIGASE TRIM36-RELATED"/>
    <property type="match status" value="1"/>
</dbReference>
<evidence type="ECO:0000259" key="16">
    <source>
        <dbReference type="PROSITE" id="PS50119"/>
    </source>
</evidence>
<evidence type="ECO:0000256" key="2">
    <source>
        <dbReference type="ARBA" id="ARBA00004123"/>
    </source>
</evidence>
<evidence type="ECO:0000256" key="1">
    <source>
        <dbReference type="ARBA" id="ARBA00003888"/>
    </source>
</evidence>
<dbReference type="Pfam" id="PF00643">
    <property type="entry name" value="zf-B_box"/>
    <property type="match status" value="1"/>
</dbReference>
<reference evidence="17 18" key="1">
    <citation type="journal article" date="2011" name="Genome Biol. Evol.">
        <title>Integration of the genetic map and genome assembly of fugu facilitates insights into distinct features of genome evolution in teleosts and mammals.</title>
        <authorList>
            <person name="Kai W."/>
            <person name="Kikuchi K."/>
            <person name="Tohari S."/>
            <person name="Chew A.K."/>
            <person name="Tay A."/>
            <person name="Fujiwara A."/>
            <person name="Hosoya S."/>
            <person name="Suetake H."/>
            <person name="Naruse K."/>
            <person name="Brenner S."/>
            <person name="Suzuki Y."/>
            <person name="Venkatesh B."/>
        </authorList>
    </citation>
    <scope>NUCLEOTIDE SEQUENCE [LARGE SCALE GENOMIC DNA]</scope>
</reference>
<evidence type="ECO:0000259" key="15">
    <source>
        <dbReference type="PROSITE" id="PS50089"/>
    </source>
</evidence>
<evidence type="ECO:0000256" key="6">
    <source>
        <dbReference type="ARBA" id="ARBA00022679"/>
    </source>
</evidence>
<dbReference type="GO" id="GO:0070507">
    <property type="term" value="P:regulation of microtubule cytoskeleton organization"/>
    <property type="evidence" value="ECO:0007669"/>
    <property type="project" value="TreeGrafter"/>
</dbReference>
<organism evidence="17 18">
    <name type="scientific">Takifugu rubripes</name>
    <name type="common">Japanese pufferfish</name>
    <name type="synonym">Fugu rubripes</name>
    <dbReference type="NCBI Taxonomy" id="31033"/>
    <lineage>
        <taxon>Eukaryota</taxon>
        <taxon>Metazoa</taxon>
        <taxon>Chordata</taxon>
        <taxon>Craniata</taxon>
        <taxon>Vertebrata</taxon>
        <taxon>Euteleostomi</taxon>
        <taxon>Actinopterygii</taxon>
        <taxon>Neopterygii</taxon>
        <taxon>Teleostei</taxon>
        <taxon>Neoteleostei</taxon>
        <taxon>Acanthomorphata</taxon>
        <taxon>Eupercaria</taxon>
        <taxon>Tetraodontiformes</taxon>
        <taxon>Tetradontoidea</taxon>
        <taxon>Tetraodontidae</taxon>
        <taxon>Takifugu</taxon>
    </lineage>
</organism>
<dbReference type="Gene3D" id="1.20.5.170">
    <property type="match status" value="1"/>
</dbReference>
<keyword evidence="5" id="KW-0963">Cytoplasm</keyword>
<reference evidence="17" key="3">
    <citation type="submission" date="2025-09" db="UniProtKB">
        <authorList>
            <consortium name="Ensembl"/>
        </authorList>
    </citation>
    <scope>IDENTIFICATION</scope>
</reference>
<evidence type="ECO:0000256" key="3">
    <source>
        <dbReference type="ARBA" id="ARBA00004496"/>
    </source>
</evidence>
<evidence type="ECO:0000256" key="8">
    <source>
        <dbReference type="ARBA" id="ARBA00022723"/>
    </source>
</evidence>
<dbReference type="Gene3D" id="3.30.40.10">
    <property type="entry name" value="Zinc/RING finger domain, C3HC4 (zinc finger)"/>
    <property type="match status" value="1"/>
</dbReference>
<dbReference type="Gene3D" id="3.30.160.60">
    <property type="entry name" value="Classic Zinc Finger"/>
    <property type="match status" value="1"/>
</dbReference>
<feature type="domain" description="RING-type" evidence="15">
    <location>
        <begin position="10"/>
        <end position="66"/>
    </location>
</feature>
<dbReference type="GeneTree" id="ENSGT00940000154004"/>
<evidence type="ECO:0000256" key="14">
    <source>
        <dbReference type="PROSITE-ProRule" id="PRU00024"/>
    </source>
</evidence>
<accession>A0A674PH54</accession>
<keyword evidence="10" id="KW-0862">Zinc</keyword>
<evidence type="ECO:0000256" key="11">
    <source>
        <dbReference type="ARBA" id="ARBA00023054"/>
    </source>
</evidence>
<keyword evidence="13" id="KW-0539">Nucleus</keyword>
<dbReference type="InterPro" id="IPR013083">
    <property type="entry name" value="Znf_RING/FYVE/PHD"/>
</dbReference>
<keyword evidence="9 14" id="KW-0863">Zinc-finger</keyword>
<proteinExistence type="predicted"/>
<evidence type="ECO:0000313" key="17">
    <source>
        <dbReference type="Ensembl" id="ENSTRUP00000084909.1"/>
    </source>
</evidence>
<dbReference type="InterPro" id="IPR033492">
    <property type="entry name" value="Trim54_Bbox2_Zfn"/>
</dbReference>
<sequence length="440" mass="49667">MESLEKQLVCPICLEMFSKPVVILPCQHNLCRKCANDVFQASNPYLSARSSSTLASGGRFRCPSCRHEVVLDRHGVYGLQRNLLVENIIDMYKQGSSSRPEAEVKQQQPMCEDHEEEKINIYCVSCSTPTCSLCKVFGAHKDCEVAPLESVFQSQKAELTDCVSLLVGNNERIQAVISQLEETSRAVSENGSRQKSKLCEAFDRLFALLEDRKCEMIVQINAEQEEKLDYIRGLRRKHSEHLENAAKLLETAIQTLDESEMALFLQVNLNTPEGSAEAFRGRGKWPNLSAVGVKMTCCSVTSPTSTCRCWSNICRLWKTPERSVKSSEDVRVGASIMTCITDRVFLVTGHQTSATEVSKGRWPPATSWFLSSVTVCCVCSGWGRAQTRLTWIRSNTATRKWIISQQTWSLSGERSGRWTFSNVRRTFGQQLKGYWLWWKG</sequence>
<dbReference type="Ensembl" id="ENSTRUT00000078817.1">
    <property type="protein sequence ID" value="ENSTRUP00000084909.1"/>
    <property type="gene ID" value="ENSTRUG00000032632.1"/>
</dbReference>
<evidence type="ECO:0000256" key="5">
    <source>
        <dbReference type="ARBA" id="ARBA00022490"/>
    </source>
</evidence>
<dbReference type="GO" id="GO:0008270">
    <property type="term" value="F:zinc ion binding"/>
    <property type="evidence" value="ECO:0007669"/>
    <property type="project" value="UniProtKB-KW"/>
</dbReference>
<dbReference type="CDD" id="cd16760">
    <property type="entry name" value="RING-HC_MuRF2"/>
    <property type="match status" value="1"/>
</dbReference>
<gene>
    <name evidence="17" type="primary">LOC115247922</name>
</gene>
<dbReference type="InterPro" id="IPR050617">
    <property type="entry name" value="E3_ligase_FN3/SPRY"/>
</dbReference>
<keyword evidence="18" id="KW-1185">Reference proteome</keyword>
<dbReference type="GO" id="GO:0005737">
    <property type="term" value="C:cytoplasm"/>
    <property type="evidence" value="ECO:0007669"/>
    <property type="project" value="UniProtKB-SubCell"/>
</dbReference>
<evidence type="ECO:0000256" key="4">
    <source>
        <dbReference type="ARBA" id="ARBA00014725"/>
    </source>
</evidence>
<keyword evidence="7" id="KW-0493">Microtubule</keyword>
<dbReference type="PROSITE" id="PS50119">
    <property type="entry name" value="ZF_BBOX"/>
    <property type="match status" value="1"/>
</dbReference>
<dbReference type="Pfam" id="PF13445">
    <property type="entry name" value="zf-RING_UBOX"/>
    <property type="match status" value="1"/>
</dbReference>
<dbReference type="GO" id="GO:0005874">
    <property type="term" value="C:microtubule"/>
    <property type="evidence" value="ECO:0007669"/>
    <property type="project" value="UniProtKB-KW"/>
</dbReference>
<protein>
    <recommendedName>
        <fullName evidence="4">Tripartite motif-containing protein 54</fullName>
    </recommendedName>
</protein>
<evidence type="ECO:0000256" key="10">
    <source>
        <dbReference type="ARBA" id="ARBA00022833"/>
    </source>
</evidence>
<dbReference type="CDD" id="cd19833">
    <property type="entry name" value="Bbox2_MuRF3_C-II"/>
    <property type="match status" value="1"/>
</dbReference>
<dbReference type="SMART" id="SM00184">
    <property type="entry name" value="RING"/>
    <property type="match status" value="1"/>
</dbReference>